<accession>A0A1M2VWE4</accession>
<evidence type="ECO:0000259" key="5">
    <source>
        <dbReference type="PROSITE" id="PS50118"/>
    </source>
</evidence>
<dbReference type="Gene3D" id="1.10.30.10">
    <property type="entry name" value="High mobility group box domain"/>
    <property type="match status" value="1"/>
</dbReference>
<protein>
    <recommendedName>
        <fullName evidence="5">HMG box domain-containing protein</fullName>
    </recommendedName>
</protein>
<feature type="compositionally biased region" description="Basic and acidic residues" evidence="4">
    <location>
        <begin position="225"/>
        <end position="234"/>
    </location>
</feature>
<gene>
    <name evidence="6" type="ORF">TRAPUB_11521</name>
</gene>
<dbReference type="PANTHER" id="PTHR45789:SF2">
    <property type="entry name" value="FI18025P1"/>
    <property type="match status" value="1"/>
</dbReference>
<dbReference type="InterPro" id="IPR036910">
    <property type="entry name" value="HMG_box_dom_sf"/>
</dbReference>
<evidence type="ECO:0000256" key="4">
    <source>
        <dbReference type="SAM" id="MobiDB-lite"/>
    </source>
</evidence>
<comment type="caution">
    <text evidence="6">The sequence shown here is derived from an EMBL/GenBank/DDBJ whole genome shotgun (WGS) entry which is preliminary data.</text>
</comment>
<evidence type="ECO:0000313" key="7">
    <source>
        <dbReference type="Proteomes" id="UP000184267"/>
    </source>
</evidence>
<dbReference type="OrthoDB" id="6247875at2759"/>
<dbReference type="GO" id="GO:0000981">
    <property type="term" value="F:DNA-binding transcription factor activity, RNA polymerase II-specific"/>
    <property type="evidence" value="ECO:0007669"/>
    <property type="project" value="TreeGrafter"/>
</dbReference>
<feature type="DNA-binding region" description="HMG box" evidence="3">
    <location>
        <begin position="90"/>
        <end position="159"/>
    </location>
</feature>
<dbReference type="STRING" id="154538.A0A1M2VWE4"/>
<dbReference type="InterPro" id="IPR009071">
    <property type="entry name" value="HMG_box_dom"/>
</dbReference>
<dbReference type="Proteomes" id="UP000184267">
    <property type="component" value="Unassembled WGS sequence"/>
</dbReference>
<dbReference type="OMA" id="LPPMTFT"/>
<name>A0A1M2VWE4_TRAPU</name>
<dbReference type="GO" id="GO:0000978">
    <property type="term" value="F:RNA polymerase II cis-regulatory region sequence-specific DNA binding"/>
    <property type="evidence" value="ECO:0007669"/>
    <property type="project" value="TreeGrafter"/>
</dbReference>
<keyword evidence="1 3" id="KW-0238">DNA-binding</keyword>
<feature type="compositionally biased region" description="Basic and acidic residues" evidence="4">
    <location>
        <begin position="184"/>
        <end position="195"/>
    </location>
</feature>
<dbReference type="CDD" id="cd01389">
    <property type="entry name" value="HMG-box_ROX1-like"/>
    <property type="match status" value="1"/>
</dbReference>
<feature type="region of interest" description="Disordered" evidence="4">
    <location>
        <begin position="166"/>
        <end position="195"/>
    </location>
</feature>
<sequence length="561" mass="59695">MPFIMYDPDVAFNDADDDDGMPPLVDNPLPPMTFTFTTETYHGIWNNEPTAYEPCAEPNAPQMGIMSPPGSPMLGPARPSHAKKRDASYIPRPPNAFILFRSSFIRAQHIPGAIEGNHSALSKIIGKYWKALPREERMVWEAKAVAALDEHRKKYPDWRFKPAANALAKVKDGPRKRGNRKGRGQSEKEERSREKRCAKIADLLVAGKTGTDLAAAIEQYDCDEDRGRKPKEEAEGVPAVPMPNAMRGGAREDVKVHVADTMQSADADPNAFVGESPVSESKGAVLRSSADGRFKVPLTSMFKRSSSAPAPRARAPTPDMQQIAAQRRESVCGGATYFARASSFGSFADPRGDTLCTTRPTGAPRERLGQAAGDSVSANAADPLALLRSADGGVGGHDVYACNVDGSACASPPLPAIEFDMDGMDTPALSPVATPAAYGWHCDSDAGSPNSISDMMGEAYAAPSPSSYSSLEGWAGSPLPYQASPIMSVTPKGFDYVEEPGSPSVMEKAFDAATCAAFGIGNWNAPFGVGVVGPAPSPYAWPADAPFGYDFAAGYCSQGDF</sequence>
<dbReference type="PANTHER" id="PTHR45789">
    <property type="entry name" value="FI18025P1"/>
    <property type="match status" value="1"/>
</dbReference>
<dbReference type="SUPFAM" id="SSF47095">
    <property type="entry name" value="HMG-box"/>
    <property type="match status" value="1"/>
</dbReference>
<evidence type="ECO:0000256" key="1">
    <source>
        <dbReference type="ARBA" id="ARBA00023125"/>
    </source>
</evidence>
<dbReference type="Pfam" id="PF00505">
    <property type="entry name" value="HMG_box"/>
    <property type="match status" value="1"/>
</dbReference>
<reference evidence="6 7" key="1">
    <citation type="submission" date="2016-10" db="EMBL/GenBank/DDBJ databases">
        <title>Genome sequence of the basidiomycete white-rot fungus Trametes pubescens.</title>
        <authorList>
            <person name="Makela M.R."/>
            <person name="Granchi Z."/>
            <person name="Peng M."/>
            <person name="De Vries R.P."/>
            <person name="Grigoriev I."/>
            <person name="Riley R."/>
            <person name="Hilden K."/>
        </authorList>
    </citation>
    <scope>NUCLEOTIDE SEQUENCE [LARGE SCALE GENOMIC DNA]</scope>
    <source>
        <strain evidence="6 7">FBCC735</strain>
    </source>
</reference>
<feature type="region of interest" description="Disordered" evidence="4">
    <location>
        <begin position="224"/>
        <end position="247"/>
    </location>
</feature>
<feature type="domain" description="HMG box" evidence="5">
    <location>
        <begin position="90"/>
        <end position="159"/>
    </location>
</feature>
<evidence type="ECO:0000256" key="3">
    <source>
        <dbReference type="PROSITE-ProRule" id="PRU00267"/>
    </source>
</evidence>
<proteinExistence type="predicted"/>
<evidence type="ECO:0000256" key="2">
    <source>
        <dbReference type="ARBA" id="ARBA00023242"/>
    </source>
</evidence>
<dbReference type="GO" id="GO:0005634">
    <property type="term" value="C:nucleus"/>
    <property type="evidence" value="ECO:0007669"/>
    <property type="project" value="UniProtKB-UniRule"/>
</dbReference>
<dbReference type="AlphaFoldDB" id="A0A1M2VWE4"/>
<dbReference type="EMBL" id="MNAD01000556">
    <property type="protein sequence ID" value="OJT11921.1"/>
    <property type="molecule type" value="Genomic_DNA"/>
</dbReference>
<keyword evidence="2 3" id="KW-0539">Nucleus</keyword>
<organism evidence="6 7">
    <name type="scientific">Trametes pubescens</name>
    <name type="common">White-rot fungus</name>
    <dbReference type="NCBI Taxonomy" id="154538"/>
    <lineage>
        <taxon>Eukaryota</taxon>
        <taxon>Fungi</taxon>
        <taxon>Dikarya</taxon>
        <taxon>Basidiomycota</taxon>
        <taxon>Agaricomycotina</taxon>
        <taxon>Agaricomycetes</taxon>
        <taxon>Polyporales</taxon>
        <taxon>Polyporaceae</taxon>
        <taxon>Trametes</taxon>
    </lineage>
</organism>
<dbReference type="InterPro" id="IPR051356">
    <property type="entry name" value="SOX/SOX-like_TF"/>
</dbReference>
<dbReference type="SMART" id="SM00398">
    <property type="entry name" value="HMG"/>
    <property type="match status" value="1"/>
</dbReference>
<keyword evidence="7" id="KW-1185">Reference proteome</keyword>
<dbReference type="PROSITE" id="PS50118">
    <property type="entry name" value="HMG_BOX_2"/>
    <property type="match status" value="1"/>
</dbReference>
<evidence type="ECO:0000313" key="6">
    <source>
        <dbReference type="EMBL" id="OJT11921.1"/>
    </source>
</evidence>